<dbReference type="InterPro" id="IPR025644">
    <property type="entry name" value="DUF4344"/>
</dbReference>
<evidence type="ECO:0000256" key="1">
    <source>
        <dbReference type="SAM" id="SignalP"/>
    </source>
</evidence>
<evidence type="ECO:0000313" key="3">
    <source>
        <dbReference type="Proteomes" id="UP000198953"/>
    </source>
</evidence>
<gene>
    <name evidence="2" type="ORF">SAMN05660976_00351</name>
</gene>
<dbReference type="PROSITE" id="PS51257">
    <property type="entry name" value="PROKAR_LIPOPROTEIN"/>
    <property type="match status" value="1"/>
</dbReference>
<dbReference type="AlphaFoldDB" id="A0A1H7GHD5"/>
<keyword evidence="1" id="KW-0732">Signal</keyword>
<keyword evidence="3" id="KW-1185">Reference proteome</keyword>
<organism evidence="2 3">
    <name type="scientific">Nonomuraea pusilla</name>
    <dbReference type="NCBI Taxonomy" id="46177"/>
    <lineage>
        <taxon>Bacteria</taxon>
        <taxon>Bacillati</taxon>
        <taxon>Actinomycetota</taxon>
        <taxon>Actinomycetes</taxon>
        <taxon>Streptosporangiales</taxon>
        <taxon>Streptosporangiaceae</taxon>
        <taxon>Nonomuraea</taxon>
    </lineage>
</organism>
<feature type="signal peptide" evidence="1">
    <location>
        <begin position="1"/>
        <end position="23"/>
    </location>
</feature>
<accession>A0A1H7GHD5</accession>
<dbReference type="Proteomes" id="UP000198953">
    <property type="component" value="Unassembled WGS sequence"/>
</dbReference>
<reference evidence="2 3" key="1">
    <citation type="submission" date="2016-10" db="EMBL/GenBank/DDBJ databases">
        <authorList>
            <person name="de Groot N.N."/>
        </authorList>
    </citation>
    <scope>NUCLEOTIDE SEQUENCE [LARGE SCALE GENOMIC DNA]</scope>
    <source>
        <strain evidence="2 3">DSM 43357</strain>
    </source>
</reference>
<sequence>MTVKMRSIAVVAFMMGAALTACGAEPMAARQADPATSDSRSGAGGAFSAVVADAKDDVNQELTKLLKEEKTLEEVAQGFNDLLKLPEGDYVLATEECGQANAFWSPDDKKITICYELLTDAVAKAEENFSTEQEKDDYVTGVLLDTLFHELGHALISIYDLPTVGKEDDAVDQLSAIYMIEIGEAGQNYALQAAQSYFIAAGDSDRDSLPFYDEHSMDEQRAYNYACLVYGSDPEKFADLVGETDDSYLPQARAERCPEEWAKVSAAWNKLLEPHLRSS</sequence>
<name>A0A1H7GHD5_9ACTN</name>
<feature type="chain" id="PRO_5011754598" evidence="1">
    <location>
        <begin position="24"/>
        <end position="279"/>
    </location>
</feature>
<dbReference type="EMBL" id="FOBF01000001">
    <property type="protein sequence ID" value="SEK35880.1"/>
    <property type="molecule type" value="Genomic_DNA"/>
</dbReference>
<protein>
    <submittedName>
        <fullName evidence="2">Putative metallopeptidase</fullName>
    </submittedName>
</protein>
<dbReference type="Pfam" id="PF14247">
    <property type="entry name" value="DUF4344"/>
    <property type="match status" value="1"/>
</dbReference>
<evidence type="ECO:0000313" key="2">
    <source>
        <dbReference type="EMBL" id="SEK35880.1"/>
    </source>
</evidence>
<dbReference type="RefSeq" id="WP_055508066.1">
    <property type="nucleotide sequence ID" value="NZ_BBZG01000005.1"/>
</dbReference>
<proteinExistence type="predicted"/>